<comment type="subcellular location">
    <subcellularLocation>
        <location evidence="1">Cell membrane</location>
        <topology evidence="1">Peripheral membrane protein</topology>
    </subcellularLocation>
</comment>
<sequence length="363" mass="39447">MSDNVVNLRQVTKKFGSLTAVNNADLEIERGELITLLGPSGCGKTTTLRMIAGFETPTEGVVELNGNDVSDVPPYERDIGMVFQYFALFPHMTVADNIAFGLKMKGVDQSEIDDRIEEVLEMVSLPEVGDRYPENLSGGQQQRIALARSLVVEPDVLLLDEPLSSLDKKLREEMRMEIMRLHRELNVTMVYVTHNQTEALAISDRMAVMNDGEIRQVGAPTEVYQEPAGEFVADFIGSANLVDGTITSNTDSYEIATELDVDITAGPDTSVHDGNLEDGNSVTILLRPERLSLQSGSGNGTNTLSGTLREVTYLGSSAEYFVELADGTEVQVTSPVRGTIDVSPGDEVTVSFDPDAPILLGDQ</sequence>
<dbReference type="SUPFAM" id="SSF52540">
    <property type="entry name" value="P-loop containing nucleoside triphosphate hydrolases"/>
    <property type="match status" value="1"/>
</dbReference>
<dbReference type="Pfam" id="PF08402">
    <property type="entry name" value="TOBE_2"/>
    <property type="match status" value="1"/>
</dbReference>
<evidence type="ECO:0000256" key="11">
    <source>
        <dbReference type="ARBA" id="ARBA00039025"/>
    </source>
</evidence>
<comment type="similarity">
    <text evidence="17">Belongs to the ABC transporter superfamily. Carbohydrate uptake transporter-1 (CUT1) (TC 3.A.1.1) family.</text>
</comment>
<reference evidence="21" key="1">
    <citation type="submission" date="2021-03" db="EMBL/GenBank/DDBJ databases">
        <title>Genomic Encyclopedia of Type Strains, Phase IV (KMG-IV): sequencing the most valuable type-strain genomes for metagenomic binning, comparative biology and taxonomic classification.</title>
        <authorList>
            <person name="Goeker M."/>
        </authorList>
    </citation>
    <scope>NUCLEOTIDE SEQUENCE</scope>
    <source>
        <strain evidence="21">DSM 26232</strain>
    </source>
</reference>
<dbReference type="InterPro" id="IPR050093">
    <property type="entry name" value="ABC_SmlMolc_Importer"/>
</dbReference>
<comment type="subunit">
    <text evidence="18">The complex is composed of two ATP-binding proteins (XacJ and XacK), two transmembrane proteins (XacH and XacI) and a solute-binding protein (XacG).</text>
</comment>
<dbReference type="PANTHER" id="PTHR42781:SF4">
    <property type="entry name" value="SPERMIDINE_PUTRESCINE IMPORT ATP-BINDING PROTEIN POTA"/>
    <property type="match status" value="1"/>
</dbReference>
<evidence type="ECO:0000256" key="3">
    <source>
        <dbReference type="ARBA" id="ARBA00022475"/>
    </source>
</evidence>
<evidence type="ECO:0000256" key="8">
    <source>
        <dbReference type="ARBA" id="ARBA00023136"/>
    </source>
</evidence>
<evidence type="ECO:0000259" key="20">
    <source>
        <dbReference type="PROSITE" id="PS50893"/>
    </source>
</evidence>
<keyword evidence="22" id="KW-1185">Reference proteome</keyword>
<dbReference type="InterPro" id="IPR008995">
    <property type="entry name" value="Mo/tungstate-bd_C_term_dom"/>
</dbReference>
<dbReference type="NCBIfam" id="TIGR01187">
    <property type="entry name" value="potA"/>
    <property type="match status" value="1"/>
</dbReference>
<dbReference type="PANTHER" id="PTHR42781">
    <property type="entry name" value="SPERMIDINE/PUTRESCINE IMPORT ATP-BINDING PROTEIN POTA"/>
    <property type="match status" value="1"/>
</dbReference>
<dbReference type="PROSITE" id="PS00211">
    <property type="entry name" value="ABC_TRANSPORTER_1"/>
    <property type="match status" value="1"/>
</dbReference>
<feature type="domain" description="ABC transporter" evidence="20">
    <location>
        <begin position="6"/>
        <end position="236"/>
    </location>
</feature>
<evidence type="ECO:0000256" key="7">
    <source>
        <dbReference type="ARBA" id="ARBA00022967"/>
    </source>
</evidence>
<evidence type="ECO:0000256" key="18">
    <source>
        <dbReference type="ARBA" id="ARBA00065962"/>
    </source>
</evidence>
<keyword evidence="7" id="KW-1278">Translocase</keyword>
<evidence type="ECO:0000313" key="22">
    <source>
        <dbReference type="Proteomes" id="UP000823736"/>
    </source>
</evidence>
<dbReference type="SMART" id="SM00382">
    <property type="entry name" value="AAA"/>
    <property type="match status" value="1"/>
</dbReference>
<dbReference type="InterPro" id="IPR005893">
    <property type="entry name" value="PotA-like"/>
</dbReference>
<comment type="catalytic activity">
    <reaction evidence="15">
        <text>L-arabinose(out) + ATP + H2O = L-arabinose(in) + ADP + phosphate + H(+)</text>
        <dbReference type="Rhea" id="RHEA:30007"/>
        <dbReference type="ChEBI" id="CHEBI:15377"/>
        <dbReference type="ChEBI" id="CHEBI:15378"/>
        <dbReference type="ChEBI" id="CHEBI:17535"/>
        <dbReference type="ChEBI" id="CHEBI:30616"/>
        <dbReference type="ChEBI" id="CHEBI:43474"/>
        <dbReference type="ChEBI" id="CHEBI:456216"/>
        <dbReference type="EC" id="7.5.2.13"/>
    </reaction>
    <physiologicalReaction direction="left-to-right" evidence="15">
        <dbReference type="Rhea" id="RHEA:30008"/>
    </physiologicalReaction>
</comment>
<dbReference type="InterPro" id="IPR027417">
    <property type="entry name" value="P-loop_NTPase"/>
</dbReference>
<dbReference type="FunFam" id="3.40.50.300:FF:000042">
    <property type="entry name" value="Maltose/maltodextrin ABC transporter, ATP-binding protein"/>
    <property type="match status" value="1"/>
</dbReference>
<protein>
    <recommendedName>
        <fullName evidence="12">Molybdate/tungstate import ATP-binding protein WtpC</fullName>
        <ecNumber evidence="11">7.3.2.6</ecNumber>
        <ecNumber evidence="19">7.5.2.13</ecNumber>
    </recommendedName>
</protein>
<dbReference type="GO" id="GO:0043190">
    <property type="term" value="C:ATP-binding cassette (ABC) transporter complex"/>
    <property type="evidence" value="ECO:0007669"/>
    <property type="project" value="InterPro"/>
</dbReference>
<dbReference type="Gene3D" id="3.40.50.300">
    <property type="entry name" value="P-loop containing nucleotide triphosphate hydrolases"/>
    <property type="match status" value="1"/>
</dbReference>
<evidence type="ECO:0000256" key="10">
    <source>
        <dbReference type="ARBA" id="ARBA00038781"/>
    </source>
</evidence>
<dbReference type="GO" id="GO:1901238">
    <property type="term" value="F:ABC-type tungstate transporter activity"/>
    <property type="evidence" value="ECO:0007669"/>
    <property type="project" value="UniProtKB-EC"/>
</dbReference>
<evidence type="ECO:0000256" key="4">
    <source>
        <dbReference type="ARBA" id="ARBA00022505"/>
    </source>
</evidence>
<comment type="function">
    <text evidence="16">Part of the ABC transporter complex XacGHIJK involved in the uptake of xylose and arabinose. Responsible for energy coupling to the transport system.</text>
</comment>
<evidence type="ECO:0000256" key="2">
    <source>
        <dbReference type="ARBA" id="ARBA00022448"/>
    </source>
</evidence>
<evidence type="ECO:0000256" key="5">
    <source>
        <dbReference type="ARBA" id="ARBA00022741"/>
    </source>
</evidence>
<gene>
    <name evidence="21" type="ORF">J2753_001315</name>
</gene>
<evidence type="ECO:0000256" key="19">
    <source>
        <dbReference type="ARBA" id="ARBA00066315"/>
    </source>
</evidence>
<evidence type="ECO:0000256" key="15">
    <source>
        <dbReference type="ARBA" id="ARBA00051890"/>
    </source>
</evidence>
<dbReference type="GO" id="GO:0016887">
    <property type="term" value="F:ATP hydrolysis activity"/>
    <property type="evidence" value="ECO:0007669"/>
    <property type="project" value="InterPro"/>
</dbReference>
<organism evidence="21 22">
    <name type="scientific">Halolamina salifodinae</name>
    <dbReference type="NCBI Taxonomy" id="1202767"/>
    <lineage>
        <taxon>Archaea</taxon>
        <taxon>Methanobacteriati</taxon>
        <taxon>Methanobacteriota</taxon>
        <taxon>Stenosarchaea group</taxon>
        <taxon>Halobacteria</taxon>
        <taxon>Halobacteriales</taxon>
        <taxon>Haloferacaceae</taxon>
    </lineage>
</organism>
<dbReference type="Gene3D" id="2.40.50.100">
    <property type="match status" value="1"/>
</dbReference>
<dbReference type="OrthoDB" id="18368at2157"/>
<comment type="subunit">
    <text evidence="10">The complex is composed of two ATP-binding proteins (WtpC), two transmembrane proteins (WtpB) and a solute-binding protein (WtpA).</text>
</comment>
<dbReference type="PROSITE" id="PS50893">
    <property type="entry name" value="ABC_TRANSPORTER_2"/>
    <property type="match status" value="1"/>
</dbReference>
<dbReference type="InterPro" id="IPR017871">
    <property type="entry name" value="ABC_transporter-like_CS"/>
</dbReference>
<keyword evidence="8" id="KW-0472">Membrane</keyword>
<accession>A0A8T4GUM8</accession>
<dbReference type="RefSeq" id="WP_209491098.1">
    <property type="nucleotide sequence ID" value="NZ_JAGGLC010000002.1"/>
</dbReference>
<keyword evidence="3" id="KW-1003">Cell membrane</keyword>
<comment type="catalytic activity">
    <reaction evidence="14">
        <text>D-xylose(out) + ATP + H2O = D-xylose(in) + ADP + phosphate + H(+)</text>
        <dbReference type="Rhea" id="RHEA:29899"/>
        <dbReference type="ChEBI" id="CHEBI:15377"/>
        <dbReference type="ChEBI" id="CHEBI:15378"/>
        <dbReference type="ChEBI" id="CHEBI:30616"/>
        <dbReference type="ChEBI" id="CHEBI:43474"/>
        <dbReference type="ChEBI" id="CHEBI:53455"/>
        <dbReference type="ChEBI" id="CHEBI:456216"/>
        <dbReference type="EC" id="7.5.2.13"/>
    </reaction>
    <physiologicalReaction direction="left-to-right" evidence="14">
        <dbReference type="Rhea" id="RHEA:29900"/>
    </physiologicalReaction>
</comment>
<dbReference type="EC" id="7.3.2.6" evidence="11"/>
<keyword evidence="4" id="KW-0500">Molybdenum</keyword>
<comment type="similarity">
    <text evidence="9">Belongs to the ABC transporter superfamily. Sulfate/tungstate importer (TC 3.A.1.6) family.</text>
</comment>
<evidence type="ECO:0000256" key="12">
    <source>
        <dbReference type="ARBA" id="ARBA00041133"/>
    </source>
</evidence>
<name>A0A8T4GUM8_9EURY</name>
<dbReference type="InterPro" id="IPR003593">
    <property type="entry name" value="AAA+_ATPase"/>
</dbReference>
<dbReference type="AlphaFoldDB" id="A0A8T4GUM8"/>
<dbReference type="GO" id="GO:0005524">
    <property type="term" value="F:ATP binding"/>
    <property type="evidence" value="ECO:0007669"/>
    <property type="project" value="UniProtKB-KW"/>
</dbReference>
<comment type="caution">
    <text evidence="21">The sequence shown here is derived from an EMBL/GenBank/DDBJ whole genome shotgun (WGS) entry which is preliminary data.</text>
</comment>
<dbReference type="InterPro" id="IPR012340">
    <property type="entry name" value="NA-bd_OB-fold"/>
</dbReference>
<dbReference type="SUPFAM" id="SSF50331">
    <property type="entry name" value="MOP-like"/>
    <property type="match status" value="1"/>
</dbReference>
<evidence type="ECO:0000256" key="17">
    <source>
        <dbReference type="ARBA" id="ARBA00061029"/>
    </source>
</evidence>
<dbReference type="InterPro" id="IPR003439">
    <property type="entry name" value="ABC_transporter-like_ATP-bd"/>
</dbReference>
<evidence type="ECO:0000256" key="9">
    <source>
        <dbReference type="ARBA" id="ARBA00038307"/>
    </source>
</evidence>
<evidence type="ECO:0000313" key="21">
    <source>
        <dbReference type="EMBL" id="MBP1986821.1"/>
    </source>
</evidence>
<evidence type="ECO:0000256" key="14">
    <source>
        <dbReference type="ARBA" id="ARBA00050355"/>
    </source>
</evidence>
<evidence type="ECO:0000256" key="13">
    <source>
        <dbReference type="ARBA" id="ARBA00047936"/>
    </source>
</evidence>
<evidence type="ECO:0000256" key="6">
    <source>
        <dbReference type="ARBA" id="ARBA00022840"/>
    </source>
</evidence>
<comment type="catalytic activity">
    <reaction evidence="13">
        <text>tungstate(in) + ATP + H2O = tungstate(out) + ADP + phosphate + H(+)</text>
        <dbReference type="Rhea" id="RHEA:35027"/>
        <dbReference type="ChEBI" id="CHEBI:15377"/>
        <dbReference type="ChEBI" id="CHEBI:15378"/>
        <dbReference type="ChEBI" id="CHEBI:30616"/>
        <dbReference type="ChEBI" id="CHEBI:43474"/>
        <dbReference type="ChEBI" id="CHEBI:46502"/>
        <dbReference type="ChEBI" id="CHEBI:456216"/>
        <dbReference type="EC" id="7.3.2.6"/>
    </reaction>
</comment>
<dbReference type="Proteomes" id="UP000823736">
    <property type="component" value="Unassembled WGS sequence"/>
</dbReference>
<evidence type="ECO:0000256" key="1">
    <source>
        <dbReference type="ARBA" id="ARBA00004202"/>
    </source>
</evidence>
<dbReference type="EC" id="7.5.2.13" evidence="19"/>
<keyword evidence="2" id="KW-0813">Transport</keyword>
<keyword evidence="5" id="KW-0547">Nucleotide-binding</keyword>
<dbReference type="Gene3D" id="2.40.50.140">
    <property type="entry name" value="Nucleic acid-binding proteins"/>
    <property type="match status" value="1"/>
</dbReference>
<dbReference type="InterPro" id="IPR013611">
    <property type="entry name" value="Transp-assoc_OB_typ2"/>
</dbReference>
<dbReference type="Pfam" id="PF00005">
    <property type="entry name" value="ABC_tran"/>
    <property type="match status" value="1"/>
</dbReference>
<keyword evidence="6 21" id="KW-0067">ATP-binding</keyword>
<dbReference type="EMBL" id="JAGGLC010000002">
    <property type="protein sequence ID" value="MBP1986821.1"/>
    <property type="molecule type" value="Genomic_DNA"/>
</dbReference>
<dbReference type="GO" id="GO:0015417">
    <property type="term" value="F:ABC-type polyamine transporter activity"/>
    <property type="evidence" value="ECO:0007669"/>
    <property type="project" value="InterPro"/>
</dbReference>
<proteinExistence type="inferred from homology"/>
<evidence type="ECO:0000256" key="16">
    <source>
        <dbReference type="ARBA" id="ARBA00053454"/>
    </source>
</evidence>